<evidence type="ECO:0000313" key="2">
    <source>
        <dbReference type="EMBL" id="GFT45376.1"/>
    </source>
</evidence>
<organism evidence="2 3">
    <name type="scientific">Nephila pilipes</name>
    <name type="common">Giant wood spider</name>
    <name type="synonym">Nephila maculata</name>
    <dbReference type="NCBI Taxonomy" id="299642"/>
    <lineage>
        <taxon>Eukaryota</taxon>
        <taxon>Metazoa</taxon>
        <taxon>Ecdysozoa</taxon>
        <taxon>Arthropoda</taxon>
        <taxon>Chelicerata</taxon>
        <taxon>Arachnida</taxon>
        <taxon>Araneae</taxon>
        <taxon>Araneomorphae</taxon>
        <taxon>Entelegynae</taxon>
        <taxon>Araneoidea</taxon>
        <taxon>Nephilidae</taxon>
        <taxon>Nephila</taxon>
    </lineage>
</organism>
<feature type="transmembrane region" description="Helical" evidence="1">
    <location>
        <begin position="154"/>
        <end position="179"/>
    </location>
</feature>
<dbReference type="OrthoDB" id="6436144at2759"/>
<sequence length="412" mass="47801">MDKPTQSSMYNYTRSVQRKIPLMEDDELKRESELLRQMHPLLISFLFTGLDFRPQCAHGCHTNVKYLETGIKIYLTIINIISWIYALVAIYGIIATEDSMPTKQCIANGFVEILTIFLRCVLYWRRKEILNNFKYLSYDYDKIKHKSKYLNKGVISVLVVILPGVHILSYGFVVLYYISKDQIFPMYFIRGKYGNIIPVTLPPYIYYLLVIIDILLFSIHYMSTCLFVILMLIACTTLSLILQDYRKSINFSGATFEVLQKRHIAEMNTVKRVDKCLSFPLFILLGFHITILFFCVVFFHSIPHTERDWLHSPSEMDLYFCGVFILFSTQYFVITTFAARVDEEVQNIKMEVAKMDGLPSRLSVAEQILLIAKVNSYSNICLTLWGFLNITKSFVFSSFGALLTFGALFKDL</sequence>
<keyword evidence="3" id="KW-1185">Reference proteome</keyword>
<gene>
    <name evidence="2" type="primary">AVEN_121620_1</name>
    <name evidence="2" type="ORF">NPIL_462741</name>
</gene>
<reference evidence="2" key="1">
    <citation type="submission" date="2020-08" db="EMBL/GenBank/DDBJ databases">
        <title>Multicomponent nature underlies the extraordinary mechanical properties of spider dragline silk.</title>
        <authorList>
            <person name="Kono N."/>
            <person name="Nakamura H."/>
            <person name="Mori M."/>
            <person name="Yoshida Y."/>
            <person name="Ohtoshi R."/>
            <person name="Malay A.D."/>
            <person name="Moran D.A.P."/>
            <person name="Tomita M."/>
            <person name="Numata K."/>
            <person name="Arakawa K."/>
        </authorList>
    </citation>
    <scope>NUCLEOTIDE SEQUENCE</scope>
</reference>
<evidence type="ECO:0000256" key="1">
    <source>
        <dbReference type="SAM" id="Phobius"/>
    </source>
</evidence>
<dbReference type="Proteomes" id="UP000887013">
    <property type="component" value="Unassembled WGS sequence"/>
</dbReference>
<feature type="transmembrane region" description="Helical" evidence="1">
    <location>
        <begin position="319"/>
        <end position="339"/>
    </location>
</feature>
<accession>A0A8X6P100</accession>
<protein>
    <submittedName>
        <fullName evidence="2">Uncharacterized protein</fullName>
    </submittedName>
</protein>
<feature type="transmembrane region" description="Helical" evidence="1">
    <location>
        <begin position="106"/>
        <end position="124"/>
    </location>
</feature>
<proteinExistence type="predicted"/>
<keyword evidence="1" id="KW-0472">Membrane</keyword>
<feature type="transmembrane region" description="Helical" evidence="1">
    <location>
        <begin position="277"/>
        <end position="299"/>
    </location>
</feature>
<keyword evidence="1" id="KW-0812">Transmembrane</keyword>
<feature type="transmembrane region" description="Helical" evidence="1">
    <location>
        <begin position="73"/>
        <end position="94"/>
    </location>
</feature>
<feature type="transmembrane region" description="Helical" evidence="1">
    <location>
        <begin position="384"/>
        <end position="409"/>
    </location>
</feature>
<keyword evidence="1" id="KW-1133">Transmembrane helix</keyword>
<comment type="caution">
    <text evidence="2">The sequence shown here is derived from an EMBL/GenBank/DDBJ whole genome shotgun (WGS) entry which is preliminary data.</text>
</comment>
<dbReference type="EMBL" id="BMAW01015752">
    <property type="protein sequence ID" value="GFT45376.1"/>
    <property type="molecule type" value="Genomic_DNA"/>
</dbReference>
<name>A0A8X6P100_NEPPI</name>
<feature type="transmembrane region" description="Helical" evidence="1">
    <location>
        <begin position="224"/>
        <end position="242"/>
    </location>
</feature>
<evidence type="ECO:0000313" key="3">
    <source>
        <dbReference type="Proteomes" id="UP000887013"/>
    </source>
</evidence>
<feature type="transmembrane region" description="Helical" evidence="1">
    <location>
        <begin position="199"/>
        <end position="217"/>
    </location>
</feature>
<dbReference type="AlphaFoldDB" id="A0A8X6P100"/>